<gene>
    <name evidence="2" type="ORF">PXX05_09240</name>
</gene>
<organism evidence="2 3">
    <name type="scientific">Legionella cardiaca</name>
    <dbReference type="NCBI Taxonomy" id="1071983"/>
    <lineage>
        <taxon>Bacteria</taxon>
        <taxon>Pseudomonadati</taxon>
        <taxon>Pseudomonadota</taxon>
        <taxon>Gammaproteobacteria</taxon>
        <taxon>Legionellales</taxon>
        <taxon>Legionellaceae</taxon>
        <taxon>Legionella</taxon>
    </lineage>
</organism>
<dbReference type="RefSeq" id="WP_275087938.1">
    <property type="nucleotide sequence ID" value="NZ_CP119078.1"/>
</dbReference>
<keyword evidence="3" id="KW-1185">Reference proteome</keyword>
<feature type="compositionally biased region" description="Basic and acidic residues" evidence="1">
    <location>
        <begin position="183"/>
        <end position="202"/>
    </location>
</feature>
<reference evidence="2 3" key="1">
    <citation type="submission" date="2023-02" db="EMBL/GenBank/DDBJ databases">
        <title>Genome Sequence of L. cardiaca H63T.</title>
        <authorList>
            <person name="Lopez A.E."/>
            <person name="Cianciotto N.P."/>
        </authorList>
    </citation>
    <scope>NUCLEOTIDE SEQUENCE [LARGE SCALE GENOMIC DNA]</scope>
    <source>
        <strain evidence="2 3">H63</strain>
    </source>
</reference>
<protein>
    <recommendedName>
        <fullName evidence="4">Substrate of the Dot/Icm secretion system</fullName>
    </recommendedName>
</protein>
<sequence>MTKKFNTLYEHFANHRITTQTKGTRKSSSVLTTPLATVPKSSKEIPQQPADVSKMQLTTSRAQAKKEKAIDYLNQLSTYGKILSKSNSEAGRNNGQLAISLAKELEQQINLSDKSNSKVQKQLLQILHQHDDAFDDRRFYGLKSIINNLSMAIREGITNNTVAKPVNYAKTESCFFYSKANRTEETKKSITEKTHPEVETEASHIGPQ</sequence>
<feature type="region of interest" description="Disordered" evidence="1">
    <location>
        <begin position="183"/>
        <end position="208"/>
    </location>
</feature>
<name>A0ABY8ANH6_9GAMM</name>
<evidence type="ECO:0000256" key="1">
    <source>
        <dbReference type="SAM" id="MobiDB-lite"/>
    </source>
</evidence>
<dbReference type="Proteomes" id="UP001222087">
    <property type="component" value="Chromosome"/>
</dbReference>
<dbReference type="EMBL" id="CP119078">
    <property type="protein sequence ID" value="WED42113.1"/>
    <property type="molecule type" value="Genomic_DNA"/>
</dbReference>
<accession>A0ABY8ANH6</accession>
<evidence type="ECO:0008006" key="4">
    <source>
        <dbReference type="Google" id="ProtNLM"/>
    </source>
</evidence>
<evidence type="ECO:0000313" key="3">
    <source>
        <dbReference type="Proteomes" id="UP001222087"/>
    </source>
</evidence>
<evidence type="ECO:0000313" key="2">
    <source>
        <dbReference type="EMBL" id="WED42113.1"/>
    </source>
</evidence>
<proteinExistence type="predicted"/>